<dbReference type="EnsemblMetazoa" id="Aqu2.1.39149_001">
    <property type="protein sequence ID" value="Aqu2.1.39149_001"/>
    <property type="gene ID" value="Aqu2.1.39149"/>
</dbReference>
<dbReference type="InterPro" id="IPR036388">
    <property type="entry name" value="WH-like_DNA-bd_sf"/>
</dbReference>
<dbReference type="InParanoid" id="A0A1X7VH90"/>
<accession>A0A1X7VH90</accession>
<keyword evidence="4" id="KW-1185">Reference proteome</keyword>
<gene>
    <name evidence="3" type="primary">109580360</name>
</gene>
<dbReference type="AlphaFoldDB" id="A0A1X7VH90"/>
<evidence type="ECO:0000256" key="1">
    <source>
        <dbReference type="ARBA" id="ARBA00022737"/>
    </source>
</evidence>
<reference evidence="3" key="2">
    <citation type="submission" date="2017-05" db="UniProtKB">
        <authorList>
            <consortium name="EnsemblMetazoa"/>
        </authorList>
    </citation>
    <scope>IDENTIFICATION</scope>
</reference>
<reference evidence="4" key="1">
    <citation type="journal article" date="2010" name="Nature">
        <title>The Amphimedon queenslandica genome and the evolution of animal complexity.</title>
        <authorList>
            <person name="Srivastava M."/>
            <person name="Simakov O."/>
            <person name="Chapman J."/>
            <person name="Fahey B."/>
            <person name="Gauthier M.E."/>
            <person name="Mitros T."/>
            <person name="Richards G.S."/>
            <person name="Conaco C."/>
            <person name="Dacre M."/>
            <person name="Hellsten U."/>
            <person name="Larroux C."/>
            <person name="Putnam N.H."/>
            <person name="Stanke M."/>
            <person name="Adamska M."/>
            <person name="Darling A."/>
            <person name="Degnan S.M."/>
            <person name="Oakley T.H."/>
            <person name="Plachetzki D.C."/>
            <person name="Zhai Y."/>
            <person name="Adamski M."/>
            <person name="Calcino A."/>
            <person name="Cummins S.F."/>
            <person name="Goodstein D.M."/>
            <person name="Harris C."/>
            <person name="Jackson D.J."/>
            <person name="Leys S.P."/>
            <person name="Shu S."/>
            <person name="Woodcroft B.J."/>
            <person name="Vervoort M."/>
            <person name="Kosik K.S."/>
            <person name="Manning G."/>
            <person name="Degnan B.M."/>
            <person name="Rokhsar D.S."/>
        </authorList>
    </citation>
    <scope>NUCLEOTIDE SEQUENCE [LARGE SCALE GENOMIC DNA]</scope>
</reference>
<sequence>MATNSENDLRETKDDYYENDSITDFIDEIYEEAGVAIDPFEEGYSEDDPFAEEEAEADEKERLTDEFYEFRKLQITKGALAEGQMDVAYSRVLFLGTAGVGKTSFKRSLMKLPWKPNTTSTIISNISKVRPFTHKWHTVKDEKWKVATHEDEIEELAHLILAVFKNENTPISTYFSDFKKKTVQSIPNGIEDEIISQAWSRANSLKPSFSLEQPLLAQPFLHFWDCGGQQPFLEILPVFLTSRTLFFIIFDAEKDLQSNWKSVLHIDGTRVDQEEGTMTTLDYMLNWMANIHGHLMIYDKDGGVCEYPRMYCIGTHGDCITEKRKLEIKHELEHHYEGKDYETLMKATAIVDNTTSGQGEAEDSSFGELREAVIKFTTEKLIVKTPVSWVLFRKVLQVLSKNINVINLTRAYKIGVASKIPQRDVPHVLTFYHELGVLLFYPQLMGMKDSIVINPKYFVGALGEIFPLTKNNDSGYQKEWKLFHEFGILVQPLYVEVWKRHKDLKPVFFIEVLVYFRLAVEVKTDKYPPSSKQYFMPLVLQSKSSDEIKLLATSCSYSVAPIHITFSSGYVPPGFFTRFIAVVTDDPNTELCLEDGVYRNCVSFRYQHLYSKSIEHILVTDRHNVIQINVSHHPASSDSLSVHEICQNILSLLQSATQEVADILEKCGGCPTSSECMKYVVTQKFQYICTNCSSSSSLHYLKTAPTKQTTDVHVCCSNDRKYRPLTDEERVWFEDPIDHKKSDQANLSTEHYSGNNETTRYICASKASNTHLAVAFSEDIGSIMEESSSPNLCIEDLDDVIEELSNFDVINWQHLGLHLGLYDPTLKAIEENCRGKVRKCLMECMAAWLRGEDKVIKKGGSNWLSLVAALNKSGEQHIANDIKKKFCKFS</sequence>
<evidence type="ECO:0000313" key="4">
    <source>
        <dbReference type="Proteomes" id="UP000007879"/>
    </source>
</evidence>
<proteinExistence type="predicted"/>
<dbReference type="Pfam" id="PF16095">
    <property type="entry name" value="COR-A"/>
    <property type="match status" value="1"/>
</dbReference>
<dbReference type="OMA" id="RYICASK"/>
<name>A0A1X7VH90_AMPQE</name>
<dbReference type="InterPro" id="IPR032171">
    <property type="entry name" value="COR-A"/>
</dbReference>
<dbReference type="EnsemblMetazoa" id="XM_019993411.1">
    <property type="protein sequence ID" value="XP_019848970.1"/>
    <property type="gene ID" value="LOC109580360"/>
</dbReference>
<keyword evidence="1" id="KW-0677">Repeat</keyword>
<dbReference type="InterPro" id="IPR011029">
    <property type="entry name" value="DEATH-like_dom_sf"/>
</dbReference>
<dbReference type="InterPro" id="IPR027417">
    <property type="entry name" value="P-loop_NTPase"/>
</dbReference>
<dbReference type="KEGG" id="aqu:109580360"/>
<protein>
    <recommendedName>
        <fullName evidence="2">COR domain-containing protein</fullName>
    </recommendedName>
</protein>
<evidence type="ECO:0000313" key="3">
    <source>
        <dbReference type="EnsemblMetazoa" id="Aqu2.1.39149_001"/>
    </source>
</evidence>
<dbReference type="Gene3D" id="1.10.533.10">
    <property type="entry name" value="Death Domain, Fas"/>
    <property type="match status" value="1"/>
</dbReference>
<dbReference type="eggNOG" id="ENOG502S6Y4">
    <property type="taxonomic scope" value="Eukaryota"/>
</dbReference>
<dbReference type="Proteomes" id="UP000007879">
    <property type="component" value="Unassembled WGS sequence"/>
</dbReference>
<dbReference type="OrthoDB" id="5958264at2759"/>
<dbReference type="Gene3D" id="3.40.50.300">
    <property type="entry name" value="P-loop containing nucleotide triphosphate hydrolases"/>
    <property type="match status" value="1"/>
</dbReference>
<organism evidence="3">
    <name type="scientific">Amphimedon queenslandica</name>
    <name type="common">Sponge</name>
    <dbReference type="NCBI Taxonomy" id="400682"/>
    <lineage>
        <taxon>Eukaryota</taxon>
        <taxon>Metazoa</taxon>
        <taxon>Porifera</taxon>
        <taxon>Demospongiae</taxon>
        <taxon>Heteroscleromorpha</taxon>
        <taxon>Haplosclerida</taxon>
        <taxon>Niphatidae</taxon>
        <taxon>Amphimedon</taxon>
    </lineage>
</organism>
<evidence type="ECO:0000259" key="2">
    <source>
        <dbReference type="Pfam" id="PF16095"/>
    </source>
</evidence>
<dbReference type="SUPFAM" id="SSF47986">
    <property type="entry name" value="DEATH domain"/>
    <property type="match status" value="1"/>
</dbReference>
<dbReference type="Gene3D" id="1.10.10.10">
    <property type="entry name" value="Winged helix-like DNA-binding domain superfamily/Winged helix DNA-binding domain"/>
    <property type="match status" value="1"/>
</dbReference>
<feature type="domain" description="COR" evidence="2">
    <location>
        <begin position="386"/>
        <end position="524"/>
    </location>
</feature>
<dbReference type="CDD" id="cd01670">
    <property type="entry name" value="Death"/>
    <property type="match status" value="1"/>
</dbReference>
<dbReference type="SUPFAM" id="SSF52540">
    <property type="entry name" value="P-loop containing nucleoside triphosphate hydrolases"/>
    <property type="match status" value="1"/>
</dbReference>